<dbReference type="Gene3D" id="3.40.50.10800">
    <property type="entry name" value="NadA-like"/>
    <property type="match status" value="3"/>
</dbReference>
<dbReference type="SUPFAM" id="SSF142754">
    <property type="entry name" value="NadA-like"/>
    <property type="match status" value="1"/>
</dbReference>
<dbReference type="PANTHER" id="PTHR30573:SF0">
    <property type="entry name" value="QUINOLINATE SYNTHASE, CHLOROPLASTIC"/>
    <property type="match status" value="1"/>
</dbReference>
<gene>
    <name evidence="11" type="ORF">MNBD_NITROSPINAE02-1661</name>
</gene>
<proteinExistence type="predicted"/>
<keyword evidence="8" id="KW-0408">Iron</keyword>
<comment type="pathway">
    <text evidence="2">Cofactor biosynthesis; NAD(+) biosynthesis; quinolinate from iminoaspartate: step 1/1.</text>
</comment>
<evidence type="ECO:0000256" key="2">
    <source>
        <dbReference type="ARBA" id="ARBA00005065"/>
    </source>
</evidence>
<dbReference type="GO" id="GO:0008987">
    <property type="term" value="F:quinolinate synthetase A activity"/>
    <property type="evidence" value="ECO:0007669"/>
    <property type="project" value="InterPro"/>
</dbReference>
<organism evidence="11">
    <name type="scientific">hydrothermal vent metagenome</name>
    <dbReference type="NCBI Taxonomy" id="652676"/>
    <lineage>
        <taxon>unclassified sequences</taxon>
        <taxon>metagenomes</taxon>
        <taxon>ecological metagenomes</taxon>
    </lineage>
</organism>
<dbReference type="NCBIfam" id="NF006878">
    <property type="entry name" value="PRK09375.1-2"/>
    <property type="match status" value="1"/>
</dbReference>
<comment type="cofactor">
    <cofactor evidence="1">
        <name>[4Fe-4S] cluster</name>
        <dbReference type="ChEBI" id="CHEBI:49883"/>
    </cofactor>
</comment>
<dbReference type="GO" id="GO:0034628">
    <property type="term" value="P:'de novo' NAD+ biosynthetic process from L-aspartate"/>
    <property type="evidence" value="ECO:0007669"/>
    <property type="project" value="TreeGrafter"/>
</dbReference>
<evidence type="ECO:0000256" key="7">
    <source>
        <dbReference type="ARBA" id="ARBA00022723"/>
    </source>
</evidence>
<dbReference type="GO" id="GO:0051539">
    <property type="term" value="F:4 iron, 4 sulfur cluster binding"/>
    <property type="evidence" value="ECO:0007669"/>
    <property type="project" value="UniProtKB-KW"/>
</dbReference>
<evidence type="ECO:0000256" key="1">
    <source>
        <dbReference type="ARBA" id="ARBA00001966"/>
    </source>
</evidence>
<evidence type="ECO:0000256" key="3">
    <source>
        <dbReference type="ARBA" id="ARBA00012669"/>
    </source>
</evidence>
<dbReference type="InterPro" id="IPR003473">
    <property type="entry name" value="NadA"/>
</dbReference>
<keyword evidence="5" id="KW-0662">Pyridine nucleotide biosynthesis</keyword>
<evidence type="ECO:0000256" key="8">
    <source>
        <dbReference type="ARBA" id="ARBA00023004"/>
    </source>
</evidence>
<evidence type="ECO:0000256" key="6">
    <source>
        <dbReference type="ARBA" id="ARBA00022679"/>
    </source>
</evidence>
<evidence type="ECO:0000256" key="5">
    <source>
        <dbReference type="ARBA" id="ARBA00022642"/>
    </source>
</evidence>
<sequence>MNSVTAQIKDIQEEIKRLAKEKNAIVLAHNYQRDEIQEVAHITGDSLALARQASETDAEIILLCGVHFMAESAAILSPDKTVLLPREEAGCPMADMITAKRLREKKKELGPDIPIVTYVNSSAEVKAESDICCTSANALAVVNSLEADHVFMTPDMNLAKYVQRYTKKKVDYWKGFCPTHHLLKPETVIKMKENYPDALVMAHPECAPDVLDLADHICSTSGMYLYAKEGDAKRFIVCTESGILFRLKKDNPEKEFIHVSEDMICPNMKVTSIEDVYDALNEMKEIITVPEDIRVKAKLTLDRMLAVPREHG</sequence>
<dbReference type="PANTHER" id="PTHR30573">
    <property type="entry name" value="QUINOLINATE SYNTHETASE A"/>
    <property type="match status" value="1"/>
</dbReference>
<protein>
    <recommendedName>
        <fullName evidence="3">quinolinate synthase</fullName>
        <ecNumber evidence="3">2.5.1.72</ecNumber>
    </recommendedName>
</protein>
<keyword evidence="10" id="KW-0175">Coiled coil</keyword>
<accession>A0A3B1CCR3</accession>
<dbReference type="EC" id="2.5.1.72" evidence="3"/>
<evidence type="ECO:0000256" key="10">
    <source>
        <dbReference type="SAM" id="Coils"/>
    </source>
</evidence>
<dbReference type="Pfam" id="PF02445">
    <property type="entry name" value="NadA"/>
    <property type="match status" value="1"/>
</dbReference>
<reference evidence="11" key="1">
    <citation type="submission" date="2018-06" db="EMBL/GenBank/DDBJ databases">
        <authorList>
            <person name="Zhirakovskaya E."/>
        </authorList>
    </citation>
    <scope>NUCLEOTIDE SEQUENCE</scope>
</reference>
<keyword evidence="9" id="KW-0411">Iron-sulfur</keyword>
<keyword evidence="7" id="KW-0479">Metal-binding</keyword>
<dbReference type="AlphaFoldDB" id="A0A3B1CCR3"/>
<dbReference type="EMBL" id="UOGE01000114">
    <property type="protein sequence ID" value="VAX26002.1"/>
    <property type="molecule type" value="Genomic_DNA"/>
</dbReference>
<dbReference type="InterPro" id="IPR036094">
    <property type="entry name" value="NadA_sf"/>
</dbReference>
<name>A0A3B1CCR3_9ZZZZ</name>
<evidence type="ECO:0000256" key="4">
    <source>
        <dbReference type="ARBA" id="ARBA00022485"/>
    </source>
</evidence>
<dbReference type="GO" id="GO:0046872">
    <property type="term" value="F:metal ion binding"/>
    <property type="evidence" value="ECO:0007669"/>
    <property type="project" value="UniProtKB-KW"/>
</dbReference>
<keyword evidence="6 11" id="KW-0808">Transferase</keyword>
<feature type="coiled-coil region" evidence="10">
    <location>
        <begin position="1"/>
        <end position="28"/>
    </location>
</feature>
<dbReference type="NCBIfam" id="TIGR00550">
    <property type="entry name" value="nadA"/>
    <property type="match status" value="1"/>
</dbReference>
<keyword evidence="4" id="KW-0004">4Fe-4S</keyword>
<dbReference type="UniPathway" id="UPA00253">
    <property type="reaction ID" value="UER00327"/>
</dbReference>
<dbReference type="GO" id="GO:0005829">
    <property type="term" value="C:cytosol"/>
    <property type="evidence" value="ECO:0007669"/>
    <property type="project" value="TreeGrafter"/>
</dbReference>
<evidence type="ECO:0000313" key="11">
    <source>
        <dbReference type="EMBL" id="VAX26002.1"/>
    </source>
</evidence>
<evidence type="ECO:0000256" key="9">
    <source>
        <dbReference type="ARBA" id="ARBA00023014"/>
    </source>
</evidence>